<accession>A0AAX2EDR1</accession>
<evidence type="ECO:0000313" key="2">
    <source>
        <dbReference type="Proteomes" id="UP000199735"/>
    </source>
</evidence>
<organism evidence="1 2">
    <name type="scientific">Terribacillus saccharophilus</name>
    <dbReference type="NCBI Taxonomy" id="361277"/>
    <lineage>
        <taxon>Bacteria</taxon>
        <taxon>Bacillati</taxon>
        <taxon>Bacillota</taxon>
        <taxon>Bacilli</taxon>
        <taxon>Bacillales</taxon>
        <taxon>Bacillaceae</taxon>
        <taxon>Terribacillus</taxon>
    </lineage>
</organism>
<name>A0AAX2EDR1_9BACI</name>
<dbReference type="AlphaFoldDB" id="A0AAX2EDR1"/>
<sequence length="258" mass="28276">MSLNFASKFSIAAILFSLIFVSLNINVSAESTPVPEESSSPEAYAKYLESKTKEFGLASSASDNEAKEALDAFNSLNRDEQERYLSTINDPEILKDIYQTIGNIKLDEDQDAVTEELYGGYVKVTMERNDYKGFSVQDTFEETADVNTTVEIAAVNVVQLNIYMQYTTENDPGQSCCTVSSVNSTSHAVVQNYIPIQTLNATPREPYISGDTSAIFSVLYTLSLSYNDISVTDGSFVHQLTGTGAGSSFAEITNRNLD</sequence>
<evidence type="ECO:0000313" key="1">
    <source>
        <dbReference type="EMBL" id="SEM87449.1"/>
    </source>
</evidence>
<comment type="caution">
    <text evidence="1">The sequence shown here is derived from an EMBL/GenBank/DDBJ whole genome shotgun (WGS) entry which is preliminary data.</text>
</comment>
<gene>
    <name evidence="1" type="ORF">SAMN04489762_1271</name>
</gene>
<dbReference type="Proteomes" id="UP000199735">
    <property type="component" value="Unassembled WGS sequence"/>
</dbReference>
<protein>
    <submittedName>
        <fullName evidence="1">Uncharacterized protein</fullName>
    </submittedName>
</protein>
<dbReference type="RefSeq" id="WP_093880088.1">
    <property type="nucleotide sequence ID" value="NZ_FOCD01000001.1"/>
</dbReference>
<dbReference type="EMBL" id="FOCD01000001">
    <property type="protein sequence ID" value="SEM87449.1"/>
    <property type="molecule type" value="Genomic_DNA"/>
</dbReference>
<proteinExistence type="predicted"/>
<reference evidence="1 2" key="1">
    <citation type="submission" date="2016-10" db="EMBL/GenBank/DDBJ databases">
        <authorList>
            <person name="Varghese N."/>
            <person name="Submissions S."/>
        </authorList>
    </citation>
    <scope>NUCLEOTIDE SEQUENCE [LARGE SCALE GENOMIC DNA]</scope>
    <source>
        <strain evidence="1 2">DSM 21619</strain>
    </source>
</reference>